<proteinExistence type="predicted"/>
<name>A0A9X3HQD7_9VIBR</name>
<feature type="non-terminal residue" evidence="1">
    <location>
        <position position="1"/>
    </location>
</feature>
<protein>
    <recommendedName>
        <fullName evidence="3">Low-specificity L-threonine aldolase</fullName>
    </recommendedName>
</protein>
<dbReference type="EMBL" id="JAKRRX010000024">
    <property type="protein sequence ID" value="MCW8333400.1"/>
    <property type="molecule type" value="Genomic_DNA"/>
</dbReference>
<dbReference type="InterPro" id="IPR015422">
    <property type="entry name" value="PyrdxlP-dep_Trfase_small"/>
</dbReference>
<dbReference type="RefSeq" id="WP_265686967.1">
    <property type="nucleotide sequence ID" value="NZ_JAKRRX010000024.1"/>
</dbReference>
<organism evidence="1 2">
    <name type="scientific">Vibrio paucivorans</name>
    <dbReference type="NCBI Taxonomy" id="2829489"/>
    <lineage>
        <taxon>Bacteria</taxon>
        <taxon>Pseudomonadati</taxon>
        <taxon>Pseudomonadota</taxon>
        <taxon>Gammaproteobacteria</taxon>
        <taxon>Vibrionales</taxon>
        <taxon>Vibrionaceae</taxon>
        <taxon>Vibrio</taxon>
    </lineage>
</organism>
<sequence length="76" mass="8853">TKPQFNMLHLILPFSHEEAVELQRTFATEKGIWLGNPQVTAHPNQSVIEWYVGDNLLDIEDDELRSFFTELLHGFK</sequence>
<dbReference type="Proteomes" id="UP001155586">
    <property type="component" value="Unassembled WGS sequence"/>
</dbReference>
<evidence type="ECO:0000313" key="1">
    <source>
        <dbReference type="EMBL" id="MCW8333400.1"/>
    </source>
</evidence>
<keyword evidence="2" id="KW-1185">Reference proteome</keyword>
<comment type="caution">
    <text evidence="1">The sequence shown here is derived from an EMBL/GenBank/DDBJ whole genome shotgun (WGS) entry which is preliminary data.</text>
</comment>
<dbReference type="Gene3D" id="3.90.1150.10">
    <property type="entry name" value="Aspartate Aminotransferase, domain 1"/>
    <property type="match status" value="1"/>
</dbReference>
<gene>
    <name evidence="1" type="ORF">MD483_06145</name>
</gene>
<evidence type="ECO:0008006" key="3">
    <source>
        <dbReference type="Google" id="ProtNLM"/>
    </source>
</evidence>
<dbReference type="AlphaFoldDB" id="A0A9X3HQD7"/>
<evidence type="ECO:0000313" key="2">
    <source>
        <dbReference type="Proteomes" id="UP001155586"/>
    </source>
</evidence>
<accession>A0A9X3HQD7</accession>
<reference evidence="1" key="1">
    <citation type="submission" date="2022-02" db="EMBL/GenBank/DDBJ databases">
        <title>Vibrio sp. nov., a new bacterium isolated from Bohai sea, China.</title>
        <authorList>
            <person name="Yuan Y."/>
        </authorList>
    </citation>
    <scope>NUCLEOTIDE SEQUENCE</scope>
    <source>
        <strain evidence="1">DBSS07</strain>
    </source>
</reference>